<proteinExistence type="inferred from homology"/>
<feature type="domain" description="HD/PDEase" evidence="3">
    <location>
        <begin position="202"/>
        <end position="375"/>
    </location>
</feature>
<dbReference type="SMART" id="SM00471">
    <property type="entry name" value="HDc"/>
    <property type="match status" value="1"/>
</dbReference>
<dbReference type="Gene3D" id="1.10.3210.10">
    <property type="entry name" value="Hypothetical protein af1432"/>
    <property type="match status" value="1"/>
</dbReference>
<sequence>MDPAAVNPSEELQDDIYNVEILLGLWLENPPKELRRAVESRLQRLFSSLPWLLESLPPTMQAFLHNTPHLLSATPPAAANRPLSRPLARRHRRRGQPPDSLRLSRRRCLPHGRPPDQLMITHLKTTKSILGMLNFYYFGYRSVYEITQLHMSYLFFFQVFYDPIHGLLELHPLLVKIIDTPQFQRLRNIKQLGGAYFVFPGASHNRFEHSLGVAYLAGQFAEALSTKQPELNITPEDILCVQIAGLCQDLGQGPFSIVFEEMFIREKRADLPDGKKREKISVQMFDYLLTANNLHSSMKEYGLNVDGQNKSDLVFIKEMIGGPLNTTETQEQDSMSFMGRTQDKYFLYEIVENEKNGIDVDKFDYIARDGYYLGIQSSFDHRRCLMFARVCRVDGINHICFRDKEVSNLYSMFQTRSLLHRTAYQHKTTRIIEVMIKDALLKAGECIQIEGSKGKICSLSTAIDDMEAYTKLTVNIITEAINSFSKEMGEAQRLLLKIVSREIYKCLGKMQSEKPTMVVTLDYAMEDNDPISKAFFYRKDKPDKAIPISKSKVSKFLPQHFSDEILGRLVSIHAILGTLVTCSLCGNSLFFMSLLNENLQKLKSFSCFPVPICLLLISGKFKIKLFFSYVLCYREVLTT</sequence>
<accession>A0AAZ1Y2Q2</accession>
<name>A0AAZ1Y2Q2_OREAU</name>
<organism evidence="4 5">
    <name type="scientific">Oreochromis aureus</name>
    <name type="common">Israeli tilapia</name>
    <name type="synonym">Chromis aureus</name>
    <dbReference type="NCBI Taxonomy" id="47969"/>
    <lineage>
        <taxon>Eukaryota</taxon>
        <taxon>Metazoa</taxon>
        <taxon>Chordata</taxon>
        <taxon>Craniata</taxon>
        <taxon>Vertebrata</taxon>
        <taxon>Euteleostomi</taxon>
        <taxon>Actinopterygii</taxon>
        <taxon>Neopterygii</taxon>
        <taxon>Teleostei</taxon>
        <taxon>Neoteleostei</taxon>
        <taxon>Acanthomorphata</taxon>
        <taxon>Ovalentaria</taxon>
        <taxon>Cichlomorphae</taxon>
        <taxon>Cichliformes</taxon>
        <taxon>Cichlidae</taxon>
        <taxon>African cichlids</taxon>
        <taxon>Pseudocrenilabrinae</taxon>
        <taxon>Oreochromini</taxon>
        <taxon>Oreochromis</taxon>
    </lineage>
</organism>
<protein>
    <recommendedName>
        <fullName evidence="3">HD/PDEase domain-containing protein</fullName>
    </recommendedName>
</protein>
<dbReference type="GO" id="GO:0006203">
    <property type="term" value="P:dGTP catabolic process"/>
    <property type="evidence" value="ECO:0007669"/>
    <property type="project" value="TreeGrafter"/>
</dbReference>
<dbReference type="InterPro" id="IPR006674">
    <property type="entry name" value="HD_domain"/>
</dbReference>
<gene>
    <name evidence="4" type="primary">LOC120435400</name>
</gene>
<keyword evidence="5" id="KW-1185">Reference proteome</keyword>
<dbReference type="GO" id="GO:0008832">
    <property type="term" value="F:dGTPase activity"/>
    <property type="evidence" value="ECO:0007669"/>
    <property type="project" value="TreeGrafter"/>
</dbReference>
<dbReference type="CDD" id="cd00077">
    <property type="entry name" value="HDc"/>
    <property type="match status" value="1"/>
</dbReference>
<dbReference type="GO" id="GO:0051607">
    <property type="term" value="P:defense response to virus"/>
    <property type="evidence" value="ECO:0007669"/>
    <property type="project" value="TreeGrafter"/>
</dbReference>
<dbReference type="SUPFAM" id="SSF109604">
    <property type="entry name" value="HD-domain/PDEase-like"/>
    <property type="match status" value="1"/>
</dbReference>
<dbReference type="PANTHER" id="PTHR11373:SF4">
    <property type="entry name" value="DEOXYNUCLEOSIDE TRIPHOSPHATE TRIPHOSPHOHYDROLASE SAMHD1"/>
    <property type="match status" value="1"/>
</dbReference>
<feature type="region of interest" description="Disordered" evidence="2">
    <location>
        <begin position="73"/>
        <end position="103"/>
    </location>
</feature>
<dbReference type="PANTHER" id="PTHR11373">
    <property type="entry name" value="DEOXYNUCLEOSIDE TRIPHOSPHATE TRIPHOSPHOHYDROLASE"/>
    <property type="match status" value="1"/>
</dbReference>
<dbReference type="AlphaFoldDB" id="A0AAZ1Y2Q2"/>
<dbReference type="GO" id="GO:0045088">
    <property type="term" value="P:regulation of innate immune response"/>
    <property type="evidence" value="ECO:0007669"/>
    <property type="project" value="TreeGrafter"/>
</dbReference>
<dbReference type="Proteomes" id="UP000472276">
    <property type="component" value="Unassembled WGS sequence"/>
</dbReference>
<evidence type="ECO:0000313" key="4">
    <source>
        <dbReference type="Ensembl" id="ENSOABP00000074090.1"/>
    </source>
</evidence>
<evidence type="ECO:0000313" key="5">
    <source>
        <dbReference type="Proteomes" id="UP000472276"/>
    </source>
</evidence>
<evidence type="ECO:0000256" key="2">
    <source>
        <dbReference type="SAM" id="MobiDB-lite"/>
    </source>
</evidence>
<dbReference type="Ensembl" id="ENSOABT00000069578.1">
    <property type="protein sequence ID" value="ENSOABP00000074090.1"/>
    <property type="gene ID" value="ENSOABG00000032603.1"/>
</dbReference>
<dbReference type="Gene3D" id="3.30.70.2760">
    <property type="match status" value="1"/>
</dbReference>
<evidence type="ECO:0000256" key="1">
    <source>
        <dbReference type="ARBA" id="ARBA00005776"/>
    </source>
</evidence>
<reference evidence="5" key="1">
    <citation type="submission" date="2020-03" db="EMBL/GenBank/DDBJ databases">
        <title>Evolution of repeat sequences and sex chromosomes of tilapia species revealed by chromosome-level genomes.</title>
        <authorList>
            <person name="Xu L."/>
            <person name="Tao W."/>
            <person name="Wang D."/>
            <person name="Zhou Q."/>
        </authorList>
    </citation>
    <scope>NUCLEOTIDE SEQUENCE [LARGE SCALE GENOMIC DNA]</scope>
    <source>
        <strain evidence="5">Israel</strain>
    </source>
</reference>
<reference evidence="4" key="2">
    <citation type="submission" date="2025-08" db="UniProtKB">
        <authorList>
            <consortium name="Ensembl"/>
        </authorList>
    </citation>
    <scope>IDENTIFICATION</scope>
</reference>
<dbReference type="GO" id="GO:0005634">
    <property type="term" value="C:nucleus"/>
    <property type="evidence" value="ECO:0007669"/>
    <property type="project" value="TreeGrafter"/>
</dbReference>
<dbReference type="InterPro" id="IPR003607">
    <property type="entry name" value="HD/PDEase_dom"/>
</dbReference>
<dbReference type="Pfam" id="PF01966">
    <property type="entry name" value="HD"/>
    <property type="match status" value="1"/>
</dbReference>
<evidence type="ECO:0000259" key="3">
    <source>
        <dbReference type="SMART" id="SM00471"/>
    </source>
</evidence>
<comment type="similarity">
    <text evidence="1">Belongs to the SAMHD1 family.</text>
</comment>
<reference evidence="4" key="3">
    <citation type="submission" date="2025-09" db="UniProtKB">
        <authorList>
            <consortium name="Ensembl"/>
        </authorList>
    </citation>
    <scope>IDENTIFICATION</scope>
</reference>
<dbReference type="InterPro" id="IPR050135">
    <property type="entry name" value="dGTPase-like"/>
</dbReference>